<protein>
    <submittedName>
        <fullName evidence="1">Sigma-70 family RNA polymerase sigma factor</fullName>
    </submittedName>
</protein>
<name>A0A7H1MMB8_9LACO</name>
<gene>
    <name evidence="1" type="ORF">FY536_04720</name>
</gene>
<reference evidence="1 2" key="1">
    <citation type="submission" date="2019-08" db="EMBL/GenBank/DDBJ databases">
        <authorList>
            <person name="Chang H.C."/>
            <person name="Mun S.Y."/>
        </authorList>
    </citation>
    <scope>NUCLEOTIDE SEQUENCE [LARGE SCALE GENOMIC DNA]</scope>
    <source>
        <strain evidence="1 2">SK</strain>
    </source>
</reference>
<organism evidence="1 2">
    <name type="scientific">Weissella koreensis</name>
    <dbReference type="NCBI Taxonomy" id="165096"/>
    <lineage>
        <taxon>Bacteria</taxon>
        <taxon>Bacillati</taxon>
        <taxon>Bacillota</taxon>
        <taxon>Bacilli</taxon>
        <taxon>Lactobacillales</taxon>
        <taxon>Lactobacillaceae</taxon>
        <taxon>Weissella</taxon>
    </lineage>
</organism>
<dbReference type="EMBL" id="CP043431">
    <property type="protein sequence ID" value="QNT64604.1"/>
    <property type="molecule type" value="Genomic_DNA"/>
</dbReference>
<sequence length="161" mass="19441">MVGVEDFEQIIGGVLQHQHIYRSNPDFEDRQQVCREKIWSLLQNQPDLKAQQNPYLFMILVNLMRDFGRKQARNQALQTRVQKTFRPELADRVSAKQFDFSLDLINFFQILPTTELKVIFNDMVKFPEATINERCRRLDLPRTTFKRRQRQLGQMYLRWHR</sequence>
<dbReference type="Proteomes" id="UP000516446">
    <property type="component" value="Chromosome"/>
</dbReference>
<dbReference type="GO" id="GO:0003700">
    <property type="term" value="F:DNA-binding transcription factor activity"/>
    <property type="evidence" value="ECO:0007669"/>
    <property type="project" value="InterPro"/>
</dbReference>
<accession>A0A7H1MMB8</accession>
<proteinExistence type="predicted"/>
<dbReference type="InterPro" id="IPR013325">
    <property type="entry name" value="RNA_pol_sigma_r2"/>
</dbReference>
<dbReference type="RefSeq" id="WP_104914617.1">
    <property type="nucleotide sequence ID" value="NZ_CP026847.1"/>
</dbReference>
<evidence type="ECO:0000313" key="2">
    <source>
        <dbReference type="Proteomes" id="UP000516446"/>
    </source>
</evidence>
<dbReference type="GO" id="GO:0006352">
    <property type="term" value="P:DNA-templated transcription initiation"/>
    <property type="evidence" value="ECO:0007669"/>
    <property type="project" value="InterPro"/>
</dbReference>
<evidence type="ECO:0000313" key="1">
    <source>
        <dbReference type="EMBL" id="QNT64604.1"/>
    </source>
</evidence>
<keyword evidence="2" id="KW-1185">Reference proteome</keyword>
<dbReference type="AlphaFoldDB" id="A0A7H1MMB8"/>
<dbReference type="SUPFAM" id="SSF88946">
    <property type="entry name" value="Sigma2 domain of RNA polymerase sigma factors"/>
    <property type="match status" value="1"/>
</dbReference>